<keyword evidence="1" id="KW-0472">Membrane</keyword>
<evidence type="ECO:0000313" key="2">
    <source>
        <dbReference type="EMBL" id="XDT71449.1"/>
    </source>
</evidence>
<evidence type="ECO:0008006" key="3">
    <source>
        <dbReference type="Google" id="ProtNLM"/>
    </source>
</evidence>
<reference evidence="2" key="1">
    <citation type="submission" date="2024-05" db="EMBL/GenBank/DDBJ databases">
        <title>Genome sequencing of novel strain.</title>
        <authorList>
            <person name="Ganbat D."/>
            <person name="Ganbat S."/>
            <person name="Lee S.-J."/>
        </authorList>
    </citation>
    <scope>NUCLEOTIDE SEQUENCE</scope>
    <source>
        <strain evidence="2">SMD15-11</strain>
    </source>
</reference>
<keyword evidence="1" id="KW-0812">Transmembrane</keyword>
<feature type="transmembrane region" description="Helical" evidence="1">
    <location>
        <begin position="56"/>
        <end position="75"/>
    </location>
</feature>
<feature type="transmembrane region" description="Helical" evidence="1">
    <location>
        <begin position="30"/>
        <end position="50"/>
    </location>
</feature>
<dbReference type="EMBL" id="CP154858">
    <property type="protein sequence ID" value="XDT71449.1"/>
    <property type="molecule type" value="Genomic_DNA"/>
</dbReference>
<protein>
    <recommendedName>
        <fullName evidence="3">DUF4105 domain-containing protein</fullName>
    </recommendedName>
</protein>
<name>A0AB39UTT6_9GAMM</name>
<gene>
    <name evidence="2" type="ORF">AAIA72_11605</name>
</gene>
<dbReference type="KEGG" id="tcd:AAIA72_11605"/>
<evidence type="ECO:0000256" key="1">
    <source>
        <dbReference type="SAM" id="Phobius"/>
    </source>
</evidence>
<feature type="transmembrane region" description="Helical" evidence="1">
    <location>
        <begin position="96"/>
        <end position="119"/>
    </location>
</feature>
<dbReference type="AlphaFoldDB" id="A0AB39UTT6"/>
<accession>A0AB39UTT6</accession>
<organism evidence="2">
    <name type="scientific">Thermohahella caldifontis</name>
    <dbReference type="NCBI Taxonomy" id="3142973"/>
    <lineage>
        <taxon>Bacteria</taxon>
        <taxon>Pseudomonadati</taxon>
        <taxon>Pseudomonadota</taxon>
        <taxon>Gammaproteobacteria</taxon>
        <taxon>Oceanospirillales</taxon>
        <taxon>Hahellaceae</taxon>
        <taxon>Thermohahella</taxon>
    </lineage>
</organism>
<sequence>MTPPRDTASDPLAKDHNAYLMAALKWPHRCFRWIAIWSTPLALLVLFVMPGPSAELSITFTCLFMFSMFISGAWGRWQILRAWPRDHPWRAWAGPSFVMCLVAGLFTSLLPAQFIYLTLTAPFQWRTDVIVEHDARHDVAAELISFFGPEVVEVIPEFDGRTRKRTRLRLGETTPRSAYLSMYIIRKRFGNMYTNRIDALSGRDDYPSQAIIEQEGVYREAAEQCVFPLHKPLPKDYQDYLTRELGVQFGVFEGQPVVFGEGWISWKDDKKEGSRCYSTFDQYGSVAYAVFAALSYPYLYFRSDLYRFHTEARRYYDFSWSNLLDSWENMI</sequence>
<proteinExistence type="predicted"/>
<keyword evidence="1" id="KW-1133">Transmembrane helix</keyword>
<dbReference type="RefSeq" id="WP_369600485.1">
    <property type="nucleotide sequence ID" value="NZ_CP154858.1"/>
</dbReference>